<evidence type="ECO:0000313" key="5">
    <source>
        <dbReference type="Proteomes" id="UP000318478"/>
    </source>
</evidence>
<dbReference type="InterPro" id="IPR025419">
    <property type="entry name" value="DUF4142"/>
</dbReference>
<dbReference type="PANTHER" id="PTHR38593:SF1">
    <property type="entry name" value="BLR2558 PROTEIN"/>
    <property type="match status" value="1"/>
</dbReference>
<dbReference type="AlphaFoldDB" id="A0A5C5ZDX1"/>
<evidence type="ECO:0000313" key="4">
    <source>
        <dbReference type="EMBL" id="TWT85360.1"/>
    </source>
</evidence>
<feature type="compositionally biased region" description="Basic and acidic residues" evidence="1">
    <location>
        <begin position="180"/>
        <end position="193"/>
    </location>
</feature>
<dbReference type="InterPro" id="IPR012347">
    <property type="entry name" value="Ferritin-like"/>
</dbReference>
<dbReference type="PANTHER" id="PTHR38593">
    <property type="entry name" value="BLR2558 PROTEIN"/>
    <property type="match status" value="1"/>
</dbReference>
<keyword evidence="2" id="KW-0732">Signal</keyword>
<reference evidence="4 5" key="1">
    <citation type="submission" date="2019-02" db="EMBL/GenBank/DDBJ databases">
        <title>Deep-cultivation of Planctomycetes and their phenomic and genomic characterization uncovers novel biology.</title>
        <authorList>
            <person name="Wiegand S."/>
            <person name="Jogler M."/>
            <person name="Boedeker C."/>
            <person name="Pinto D."/>
            <person name="Vollmers J."/>
            <person name="Rivas-Marin E."/>
            <person name="Kohn T."/>
            <person name="Peeters S.H."/>
            <person name="Heuer A."/>
            <person name="Rast P."/>
            <person name="Oberbeckmann S."/>
            <person name="Bunk B."/>
            <person name="Jeske O."/>
            <person name="Meyerdierks A."/>
            <person name="Storesund J.E."/>
            <person name="Kallscheuer N."/>
            <person name="Luecker S."/>
            <person name="Lage O.M."/>
            <person name="Pohl T."/>
            <person name="Merkel B.J."/>
            <person name="Hornburger P."/>
            <person name="Mueller R.-W."/>
            <person name="Bruemmer F."/>
            <person name="Labrenz M."/>
            <person name="Spormann A.M."/>
            <person name="Op Den Camp H."/>
            <person name="Overmann J."/>
            <person name="Amann R."/>
            <person name="Jetten M.S.M."/>
            <person name="Mascher T."/>
            <person name="Medema M.H."/>
            <person name="Devos D.P."/>
            <person name="Kaster A.-K."/>
            <person name="Ovreas L."/>
            <person name="Rohde M."/>
            <person name="Galperin M.Y."/>
            <person name="Jogler C."/>
        </authorList>
    </citation>
    <scope>NUCLEOTIDE SEQUENCE [LARGE SCALE GENOMIC DNA]</scope>
    <source>
        <strain evidence="4 5">Pla123a</strain>
    </source>
</reference>
<evidence type="ECO:0000256" key="2">
    <source>
        <dbReference type="SAM" id="SignalP"/>
    </source>
</evidence>
<feature type="compositionally biased region" description="Low complexity" evidence="1">
    <location>
        <begin position="224"/>
        <end position="234"/>
    </location>
</feature>
<dbReference type="Proteomes" id="UP000318478">
    <property type="component" value="Unassembled WGS sequence"/>
</dbReference>
<organism evidence="4 5">
    <name type="scientific">Posidoniimonas polymericola</name>
    <dbReference type="NCBI Taxonomy" id="2528002"/>
    <lineage>
        <taxon>Bacteria</taxon>
        <taxon>Pseudomonadati</taxon>
        <taxon>Planctomycetota</taxon>
        <taxon>Planctomycetia</taxon>
        <taxon>Pirellulales</taxon>
        <taxon>Lacipirellulaceae</taxon>
        <taxon>Posidoniimonas</taxon>
    </lineage>
</organism>
<dbReference type="EMBL" id="SJPO01000001">
    <property type="protein sequence ID" value="TWT85360.1"/>
    <property type="molecule type" value="Genomic_DNA"/>
</dbReference>
<dbReference type="Pfam" id="PF13628">
    <property type="entry name" value="DUF4142"/>
    <property type="match status" value="1"/>
</dbReference>
<feature type="domain" description="DUF4142" evidence="3">
    <location>
        <begin position="97"/>
        <end position="145"/>
    </location>
</feature>
<protein>
    <recommendedName>
        <fullName evidence="3">DUF4142 domain-containing protein</fullName>
    </recommendedName>
</protein>
<proteinExistence type="predicted"/>
<evidence type="ECO:0000256" key="1">
    <source>
        <dbReference type="SAM" id="MobiDB-lite"/>
    </source>
</evidence>
<feature type="chain" id="PRO_5022698068" description="DUF4142 domain-containing protein" evidence="2">
    <location>
        <begin position="22"/>
        <end position="344"/>
    </location>
</feature>
<dbReference type="OrthoDB" id="209532at2"/>
<comment type="caution">
    <text evidence="4">The sequence shown here is derived from an EMBL/GenBank/DDBJ whole genome shotgun (WGS) entry which is preliminary data.</text>
</comment>
<keyword evidence="5" id="KW-1185">Reference proteome</keyword>
<gene>
    <name evidence="4" type="ORF">Pla123a_01670</name>
</gene>
<name>A0A5C5ZDX1_9BACT</name>
<feature type="region of interest" description="Disordered" evidence="1">
    <location>
        <begin position="162"/>
        <end position="234"/>
    </location>
</feature>
<feature type="signal peptide" evidence="2">
    <location>
        <begin position="1"/>
        <end position="21"/>
    </location>
</feature>
<feature type="region of interest" description="Disordered" evidence="1">
    <location>
        <begin position="311"/>
        <end position="344"/>
    </location>
</feature>
<evidence type="ECO:0000259" key="3">
    <source>
        <dbReference type="Pfam" id="PF13628"/>
    </source>
</evidence>
<sequence precursor="true">MSNKLAMAMAVTLGLPIAAVAQQSITEPTAQGVDSPLAAPLQEQPLQDQAMREDLRQQQDGTAPLRRQANFRGDQDSQSQSSQSSSQANQELIHYLAAKLMLANQCEVEAATMAAERAQHDDVKNLANKIKQSHEQLNQQLKQAMPGLKSIEGMAFASATGDANRRSATNNAAGGARLGEPVDRFNSRTDRNDPAGVDQYGADMNTRNQVADRGASTDAPQRSGQDGQQGDFLDGGAQTLIDITRRAAENNHQMVKRELSEKQGLEFDRCFVNQQIGAHMWMHSELKAIQDLGPSSFTSIVQESEQQVKSHLDAAKKLAKKLESDSQRSDRNPVQDAARDAYQN</sequence>
<dbReference type="RefSeq" id="WP_146583629.1">
    <property type="nucleotide sequence ID" value="NZ_SJPO01000001.1"/>
</dbReference>
<accession>A0A5C5ZDX1</accession>
<dbReference type="Gene3D" id="1.20.1260.10">
    <property type="match status" value="1"/>
</dbReference>